<accession>A0A166A2V5</accession>
<evidence type="ECO:0000313" key="3">
    <source>
        <dbReference type="Proteomes" id="UP000077245"/>
    </source>
</evidence>
<dbReference type="InterPro" id="IPR012340">
    <property type="entry name" value="NA-bd_OB-fold"/>
</dbReference>
<keyword evidence="3" id="KW-1185">Reference proteome</keyword>
<dbReference type="EC" id="2.1.1.189" evidence="2"/>
<keyword evidence="2" id="KW-0808">Transferase</keyword>
<dbReference type="GO" id="GO:0032259">
    <property type="term" value="P:methylation"/>
    <property type="evidence" value="ECO:0007669"/>
    <property type="project" value="UniProtKB-KW"/>
</dbReference>
<dbReference type="STRING" id="49547.MBCUR_14010"/>
<evidence type="ECO:0000313" key="2">
    <source>
        <dbReference type="EMBL" id="KZX11492.1"/>
    </source>
</evidence>
<keyword evidence="2" id="KW-0489">Methyltransferase</keyword>
<dbReference type="PROSITE" id="PS50926">
    <property type="entry name" value="TRAM"/>
    <property type="match status" value="1"/>
</dbReference>
<dbReference type="Proteomes" id="UP000077245">
    <property type="component" value="Unassembled WGS sequence"/>
</dbReference>
<dbReference type="GO" id="GO:0008168">
    <property type="term" value="F:methyltransferase activity"/>
    <property type="evidence" value="ECO:0007669"/>
    <property type="project" value="UniProtKB-KW"/>
</dbReference>
<dbReference type="SUPFAM" id="SSF50249">
    <property type="entry name" value="Nucleic acid-binding proteins"/>
    <property type="match status" value="1"/>
</dbReference>
<feature type="domain" description="TRAM" evidence="1">
    <location>
        <begin position="15"/>
        <end position="73"/>
    </location>
</feature>
<gene>
    <name evidence="2" type="primary">rlmCD_1</name>
    <name evidence="2" type="ORF">MBCUR_14010</name>
</gene>
<dbReference type="EC" id="2.1.1.190" evidence="2"/>
<protein>
    <submittedName>
        <fullName evidence="2">23S rRNA (Uracil-C(5))-methyltransferase RlmCD</fullName>
        <ecNumber evidence="2">2.1.1.189</ecNumber>
        <ecNumber evidence="2">2.1.1.190</ecNumber>
    </submittedName>
</protein>
<proteinExistence type="predicted"/>
<dbReference type="AlphaFoldDB" id="A0A166A2V5"/>
<dbReference type="OrthoDB" id="28569at2157"/>
<dbReference type="RefSeq" id="WP_067091961.1">
    <property type="nucleotide sequence ID" value="NZ_LWMV01000186.1"/>
</dbReference>
<name>A0A166A2V5_9EURY</name>
<reference evidence="2 3" key="1">
    <citation type="submission" date="2016-04" db="EMBL/GenBank/DDBJ databases">
        <title>Genome sequence of Methanobrevibacter curvatus DSM 11111.</title>
        <authorList>
            <person name="Poehlein A."/>
            <person name="Seedorf H."/>
            <person name="Daniel R."/>
        </authorList>
    </citation>
    <scope>NUCLEOTIDE SEQUENCE [LARGE SCALE GENOMIC DNA]</scope>
    <source>
        <strain evidence="2 3">DSM 11111</strain>
    </source>
</reference>
<dbReference type="InterPro" id="IPR002792">
    <property type="entry name" value="TRAM_dom"/>
</dbReference>
<comment type="caution">
    <text evidence="2">The sequence shown here is derived from an EMBL/GenBank/DDBJ whole genome shotgun (WGS) entry which is preliminary data.</text>
</comment>
<dbReference type="Pfam" id="PF01938">
    <property type="entry name" value="TRAM"/>
    <property type="match status" value="1"/>
</dbReference>
<dbReference type="PATRIC" id="fig|49547.3.peg.1498"/>
<sequence length="73" mass="8362">MFEDSYNRREEYQVPVEVDSEYDVKIEDQGKTGDGIARIDGYVIFVPGTEVGQEVKVKINATRRKFGFGEKVE</sequence>
<dbReference type="Gene3D" id="2.40.50.140">
    <property type="entry name" value="Nucleic acid-binding proteins"/>
    <property type="match status" value="1"/>
</dbReference>
<evidence type="ECO:0000259" key="1">
    <source>
        <dbReference type="PROSITE" id="PS50926"/>
    </source>
</evidence>
<dbReference type="EMBL" id="LWMV01000186">
    <property type="protein sequence ID" value="KZX11492.1"/>
    <property type="molecule type" value="Genomic_DNA"/>
</dbReference>
<organism evidence="2 3">
    <name type="scientific">Methanobrevibacter curvatus</name>
    <dbReference type="NCBI Taxonomy" id="49547"/>
    <lineage>
        <taxon>Archaea</taxon>
        <taxon>Methanobacteriati</taxon>
        <taxon>Methanobacteriota</taxon>
        <taxon>Methanomada group</taxon>
        <taxon>Methanobacteria</taxon>
        <taxon>Methanobacteriales</taxon>
        <taxon>Methanobacteriaceae</taxon>
        <taxon>Methanobrevibacter</taxon>
    </lineage>
</organism>